<keyword evidence="7" id="KW-0645">Protease</keyword>
<evidence type="ECO:0000256" key="8">
    <source>
        <dbReference type="ARBA" id="ARBA00022723"/>
    </source>
</evidence>
<dbReference type="SUPFAM" id="SSF55486">
    <property type="entry name" value="Metalloproteases ('zincins'), catalytic domain"/>
    <property type="match status" value="1"/>
</dbReference>
<dbReference type="InterPro" id="IPR001930">
    <property type="entry name" value="Peptidase_M1"/>
</dbReference>
<accession>A0ABN2AFK3</accession>
<dbReference type="InterPro" id="IPR050344">
    <property type="entry name" value="Peptidase_M1_aminopeptidases"/>
</dbReference>
<dbReference type="SUPFAM" id="SSF63737">
    <property type="entry name" value="Leukotriene A4 hydrolase N-terminal domain"/>
    <property type="match status" value="1"/>
</dbReference>
<evidence type="ECO:0000256" key="9">
    <source>
        <dbReference type="ARBA" id="ARBA00022801"/>
    </source>
</evidence>
<evidence type="ECO:0000256" key="6">
    <source>
        <dbReference type="ARBA" id="ARBA00022438"/>
    </source>
</evidence>
<evidence type="ECO:0000256" key="3">
    <source>
        <dbReference type="ARBA" id="ARBA00010136"/>
    </source>
</evidence>
<dbReference type="InterPro" id="IPR042097">
    <property type="entry name" value="Aminopeptidase_N-like_N_sf"/>
</dbReference>
<keyword evidence="8" id="KW-0479">Metal-binding</keyword>
<dbReference type="Gene3D" id="2.60.40.1730">
    <property type="entry name" value="tricorn interacting facor f3 domain"/>
    <property type="match status" value="1"/>
</dbReference>
<dbReference type="Gene3D" id="1.10.390.10">
    <property type="entry name" value="Neutral Protease Domain 2"/>
    <property type="match status" value="1"/>
</dbReference>
<evidence type="ECO:0000256" key="11">
    <source>
        <dbReference type="ARBA" id="ARBA00023049"/>
    </source>
</evidence>
<dbReference type="EMBL" id="BAAANC010000001">
    <property type="protein sequence ID" value="GAA1518293.1"/>
    <property type="molecule type" value="Genomic_DNA"/>
</dbReference>
<evidence type="ECO:0000256" key="5">
    <source>
        <dbReference type="ARBA" id="ARBA00015611"/>
    </source>
</evidence>
<dbReference type="Pfam" id="PF11838">
    <property type="entry name" value="ERAP1_C"/>
    <property type="match status" value="1"/>
</dbReference>
<dbReference type="Pfam" id="PF01433">
    <property type="entry name" value="Peptidase_M1"/>
    <property type="match status" value="1"/>
</dbReference>
<dbReference type="PANTHER" id="PTHR11533">
    <property type="entry name" value="PROTEASE M1 ZINC METALLOPROTEASE"/>
    <property type="match status" value="1"/>
</dbReference>
<protein>
    <recommendedName>
        <fullName evidence="5">Aminopeptidase N</fullName>
        <ecNumber evidence="4">3.4.11.2</ecNumber>
    </recommendedName>
    <alternativeName>
        <fullName evidence="12">Alanine aminopeptidase</fullName>
    </alternativeName>
    <alternativeName>
        <fullName evidence="13">Lysyl aminopeptidase</fullName>
    </alternativeName>
</protein>
<evidence type="ECO:0000256" key="10">
    <source>
        <dbReference type="ARBA" id="ARBA00022833"/>
    </source>
</evidence>
<comment type="caution">
    <text evidence="17">The sequence shown here is derived from an EMBL/GenBank/DDBJ whole genome shotgun (WGS) entry which is preliminary data.</text>
</comment>
<gene>
    <name evidence="17" type="primary">pepN_2</name>
    <name evidence="17" type="ORF">GCM10009741_17520</name>
</gene>
<dbReference type="Proteomes" id="UP001500363">
    <property type="component" value="Unassembled WGS sequence"/>
</dbReference>
<dbReference type="InterPro" id="IPR027268">
    <property type="entry name" value="Peptidase_M4/M1_CTD_sf"/>
</dbReference>
<sequence>MPSLTVDGALTRAAALTVHSYDVDLDLTRGDRVFGSTTRIAFSAAGDSTWLDVRPDELLKVTLNGAPVDVAGLNDGRLELTGLTADNELVVDATMLYSNDGEGLHRSVDAADGLVYLYAMSFLEAAPRIFACFDQPDLKAPYRLKVTAPTEWIVLGNGAAKQVSPGRWELAETKPLSTYFVTLVAGPYHQLLDSHDGIPLGVVARQSLKDALDREAADIFEVTKQAFDEFHRLFGYRYPFGEYHQAFVPEFNAGAMENPGCVTFRDSMVFRSAATDSERSNRARTIVHEMAHQWFGDTVTMKWWNDLWLNESFAEYMAHRVSTTATKYADNWIDFAFIRRWWGLQADQRPSTHPVAADPGKDAAASLDDFDGISYAKGAAVLKQLAAYLGDDVFLAGVNAHIESNEFGNATFADLVAKWTEAGATGLDGWAQAWLRTPGLDTISAERTATGVVLRRTAPAQYPADRPHKFTIGAYDAAGQLVASAPVLLDADEVTVELDLTGAAVVVPDCADDTWAKIRLDADTLEQLAGVLPKIEDGVTRAVVLNSLRDATNDGELDPRIGFAAVLAALPTETSDIAVGSMVSWVQTHLIGLVLPYEEYRAQLSAVLTERLSTVEAGSSVQLMVLRAAIRTTADADLLRGWLAGTDVPDGITVDADLRWLITLQLARLGAIDDAGIDAELARDTSSEGVVHATRCRAALPTAEAKERAWTQLTTDADVSNYELYAAAEGFWHPAQAELTAPYVERFFAEIPGTEKLRSGWVVARAAALAFPVYAVDEATARLAAGLVADEAVSAGIRRSVGDRADDLNRALAVRTAYPVG</sequence>
<proteinExistence type="inferred from homology"/>
<organism evidence="17 18">
    <name type="scientific">Kribbella lupini</name>
    <dbReference type="NCBI Taxonomy" id="291602"/>
    <lineage>
        <taxon>Bacteria</taxon>
        <taxon>Bacillati</taxon>
        <taxon>Actinomycetota</taxon>
        <taxon>Actinomycetes</taxon>
        <taxon>Propionibacteriales</taxon>
        <taxon>Kribbellaceae</taxon>
        <taxon>Kribbella</taxon>
    </lineage>
</organism>
<evidence type="ECO:0000256" key="1">
    <source>
        <dbReference type="ARBA" id="ARBA00000098"/>
    </source>
</evidence>
<reference evidence="17 18" key="1">
    <citation type="journal article" date="2019" name="Int. J. Syst. Evol. Microbiol.">
        <title>The Global Catalogue of Microorganisms (GCM) 10K type strain sequencing project: providing services to taxonomists for standard genome sequencing and annotation.</title>
        <authorList>
            <consortium name="The Broad Institute Genomics Platform"/>
            <consortium name="The Broad Institute Genome Sequencing Center for Infectious Disease"/>
            <person name="Wu L."/>
            <person name="Ma J."/>
        </authorList>
    </citation>
    <scope>NUCLEOTIDE SEQUENCE [LARGE SCALE GENOMIC DNA]</scope>
    <source>
        <strain evidence="17 18">JCM 14303</strain>
    </source>
</reference>
<feature type="domain" description="Aminopeptidase N-like N-terminal" evidence="16">
    <location>
        <begin position="125"/>
        <end position="179"/>
    </location>
</feature>
<name>A0ABN2AFK3_9ACTN</name>
<evidence type="ECO:0000259" key="14">
    <source>
        <dbReference type="Pfam" id="PF01433"/>
    </source>
</evidence>
<evidence type="ECO:0000256" key="12">
    <source>
        <dbReference type="ARBA" id="ARBA00029811"/>
    </source>
</evidence>
<evidence type="ECO:0000256" key="7">
    <source>
        <dbReference type="ARBA" id="ARBA00022670"/>
    </source>
</evidence>
<keyword evidence="10" id="KW-0862">Zinc</keyword>
<evidence type="ECO:0000313" key="18">
    <source>
        <dbReference type="Proteomes" id="UP001500363"/>
    </source>
</evidence>
<keyword evidence="18" id="KW-1185">Reference proteome</keyword>
<dbReference type="PRINTS" id="PR00756">
    <property type="entry name" value="ALADIPTASE"/>
</dbReference>
<comment type="cofactor">
    <cofactor evidence="2">
        <name>Zn(2+)</name>
        <dbReference type="ChEBI" id="CHEBI:29105"/>
    </cofactor>
</comment>
<dbReference type="InterPro" id="IPR045357">
    <property type="entry name" value="Aminopeptidase_N-like_N"/>
</dbReference>
<dbReference type="GO" id="GO:0004177">
    <property type="term" value="F:aminopeptidase activity"/>
    <property type="evidence" value="ECO:0007669"/>
    <property type="project" value="UniProtKB-KW"/>
</dbReference>
<dbReference type="NCBIfam" id="TIGR02412">
    <property type="entry name" value="pepN_strep_liv"/>
    <property type="match status" value="1"/>
</dbReference>
<evidence type="ECO:0000259" key="16">
    <source>
        <dbReference type="Pfam" id="PF17900"/>
    </source>
</evidence>
<comment type="similarity">
    <text evidence="3">Belongs to the peptidase M1 family.</text>
</comment>
<keyword evidence="6 17" id="KW-0031">Aminopeptidase</keyword>
<dbReference type="InterPro" id="IPR012778">
    <property type="entry name" value="Pept_M1_aminopeptidase"/>
</dbReference>
<dbReference type="RefSeq" id="WP_344171798.1">
    <property type="nucleotide sequence ID" value="NZ_BAAANC010000001.1"/>
</dbReference>
<feature type="domain" description="Peptidase M1 membrane alanine aminopeptidase" evidence="14">
    <location>
        <begin position="220"/>
        <end position="428"/>
    </location>
</feature>
<evidence type="ECO:0000256" key="4">
    <source>
        <dbReference type="ARBA" id="ARBA00012564"/>
    </source>
</evidence>
<feature type="domain" description="ERAP1-like C-terminal" evidence="15">
    <location>
        <begin position="512"/>
        <end position="808"/>
    </location>
</feature>
<evidence type="ECO:0000313" key="17">
    <source>
        <dbReference type="EMBL" id="GAA1518293.1"/>
    </source>
</evidence>
<dbReference type="Pfam" id="PF17900">
    <property type="entry name" value="Peptidase_M1_N"/>
    <property type="match status" value="1"/>
</dbReference>
<comment type="catalytic activity">
    <reaction evidence="1">
        <text>Release of an N-terminal amino acid, Xaa-|-Yaa- from a peptide, amide or arylamide. Xaa is preferably Ala, but may be most amino acids including Pro (slow action). When a terminal hydrophobic residue is followed by a prolyl residue, the two may be released as an intact Xaa-Pro dipeptide.</text>
        <dbReference type="EC" id="3.4.11.2"/>
    </reaction>
</comment>
<dbReference type="EC" id="3.4.11.2" evidence="4"/>
<evidence type="ECO:0000256" key="2">
    <source>
        <dbReference type="ARBA" id="ARBA00001947"/>
    </source>
</evidence>
<keyword evidence="9" id="KW-0378">Hydrolase</keyword>
<dbReference type="InterPro" id="IPR024571">
    <property type="entry name" value="ERAP1-like_C_dom"/>
</dbReference>
<evidence type="ECO:0000256" key="13">
    <source>
        <dbReference type="ARBA" id="ARBA00031533"/>
    </source>
</evidence>
<dbReference type="PANTHER" id="PTHR11533:SF174">
    <property type="entry name" value="PUROMYCIN-SENSITIVE AMINOPEPTIDASE-RELATED"/>
    <property type="match status" value="1"/>
</dbReference>
<dbReference type="InterPro" id="IPR014782">
    <property type="entry name" value="Peptidase_M1_dom"/>
</dbReference>
<evidence type="ECO:0000259" key="15">
    <source>
        <dbReference type="Pfam" id="PF11838"/>
    </source>
</evidence>
<dbReference type="CDD" id="cd09602">
    <property type="entry name" value="M1_APN"/>
    <property type="match status" value="1"/>
</dbReference>
<keyword evidence="11" id="KW-0482">Metalloprotease</keyword>